<feature type="transmembrane region" description="Helical" evidence="7">
    <location>
        <begin position="235"/>
        <end position="257"/>
    </location>
</feature>
<evidence type="ECO:0000256" key="3">
    <source>
        <dbReference type="ARBA" id="ARBA00022475"/>
    </source>
</evidence>
<dbReference type="PANTHER" id="PTHR30151:SF38">
    <property type="entry name" value="ALIPHATIC SULFONATES TRANSPORT PERMEASE PROTEIN SSUC-RELATED"/>
    <property type="match status" value="1"/>
</dbReference>
<keyword evidence="3" id="KW-1003">Cell membrane</keyword>
<dbReference type="EMBL" id="JAWSTH010000132">
    <property type="protein sequence ID" value="MDW5598295.1"/>
    <property type="molecule type" value="Genomic_DNA"/>
</dbReference>
<feature type="transmembrane region" description="Helical" evidence="7">
    <location>
        <begin position="180"/>
        <end position="201"/>
    </location>
</feature>
<evidence type="ECO:0000256" key="5">
    <source>
        <dbReference type="ARBA" id="ARBA00022989"/>
    </source>
</evidence>
<comment type="caution">
    <text evidence="9">The sequence shown here is derived from an EMBL/GenBank/DDBJ whole genome shotgun (WGS) entry which is preliminary data.</text>
</comment>
<evidence type="ECO:0000256" key="2">
    <source>
        <dbReference type="ARBA" id="ARBA00022448"/>
    </source>
</evidence>
<dbReference type="Proteomes" id="UP001284601">
    <property type="component" value="Unassembled WGS sequence"/>
</dbReference>
<comment type="similarity">
    <text evidence="7">Belongs to the binding-protein-dependent transport system permease family.</text>
</comment>
<keyword evidence="10" id="KW-1185">Reference proteome</keyword>
<dbReference type="PROSITE" id="PS50928">
    <property type="entry name" value="ABC_TM1"/>
    <property type="match status" value="1"/>
</dbReference>
<dbReference type="Pfam" id="PF00528">
    <property type="entry name" value="BPD_transp_1"/>
    <property type="match status" value="1"/>
</dbReference>
<evidence type="ECO:0000256" key="6">
    <source>
        <dbReference type="ARBA" id="ARBA00023136"/>
    </source>
</evidence>
<reference evidence="9 10" key="2">
    <citation type="submission" date="2023-10" db="EMBL/GenBank/DDBJ databases">
        <authorList>
            <person name="Han X.F."/>
        </authorList>
    </citation>
    <scope>NUCLEOTIDE SEQUENCE [LARGE SCALE GENOMIC DNA]</scope>
    <source>
        <strain evidence="9 10">KCTC 39840</strain>
    </source>
</reference>
<dbReference type="Gene3D" id="1.10.3720.10">
    <property type="entry name" value="MetI-like"/>
    <property type="match status" value="1"/>
</dbReference>
<evidence type="ECO:0000313" key="10">
    <source>
        <dbReference type="Proteomes" id="UP001284601"/>
    </source>
</evidence>
<organism evidence="9 10">
    <name type="scientific">Conexibacter stalactiti</name>
    <dbReference type="NCBI Taxonomy" id="1940611"/>
    <lineage>
        <taxon>Bacteria</taxon>
        <taxon>Bacillati</taxon>
        <taxon>Actinomycetota</taxon>
        <taxon>Thermoleophilia</taxon>
        <taxon>Solirubrobacterales</taxon>
        <taxon>Conexibacteraceae</taxon>
        <taxon>Conexibacter</taxon>
    </lineage>
</organism>
<dbReference type="SUPFAM" id="SSF161098">
    <property type="entry name" value="MetI-like"/>
    <property type="match status" value="1"/>
</dbReference>
<dbReference type="RefSeq" id="WP_318600820.1">
    <property type="nucleotide sequence ID" value="NZ_JAWSTH010000132.1"/>
</dbReference>
<evidence type="ECO:0000256" key="4">
    <source>
        <dbReference type="ARBA" id="ARBA00022692"/>
    </source>
</evidence>
<protein>
    <submittedName>
        <fullName evidence="9">ABC transporter permease</fullName>
    </submittedName>
</protein>
<keyword evidence="5 7" id="KW-1133">Transmembrane helix</keyword>
<gene>
    <name evidence="9" type="ORF">R7226_28310</name>
</gene>
<feature type="transmembrane region" description="Helical" evidence="7">
    <location>
        <begin position="140"/>
        <end position="159"/>
    </location>
</feature>
<comment type="subcellular location">
    <subcellularLocation>
        <location evidence="1 7">Cell membrane</location>
        <topology evidence="1 7">Multi-pass membrane protein</topology>
    </subcellularLocation>
</comment>
<feature type="transmembrane region" description="Helical" evidence="7">
    <location>
        <begin position="114"/>
        <end position="134"/>
    </location>
</feature>
<dbReference type="CDD" id="cd06261">
    <property type="entry name" value="TM_PBP2"/>
    <property type="match status" value="1"/>
</dbReference>
<proteinExistence type="inferred from homology"/>
<evidence type="ECO:0000259" key="8">
    <source>
        <dbReference type="PROSITE" id="PS50928"/>
    </source>
</evidence>
<dbReference type="InterPro" id="IPR000515">
    <property type="entry name" value="MetI-like"/>
</dbReference>
<evidence type="ECO:0000313" key="9">
    <source>
        <dbReference type="EMBL" id="MDW5598295.1"/>
    </source>
</evidence>
<sequence>AEQAAAAQEAGRAGRVRAVAGTLARRASVPLALLLIWQLAAALDLINTTLLPPPTEVASAFWELLTSGRLSEALGISLTRIAIGLVIGIPVGLALGIAAGLFKLGEELIDALMQALRTVPFVALIPLFILWLGIGDVSKIALIAFGVTFPVYMNTYAGIRGVDAKLIEAAEVFGLSRTQLVRQVVVPGALPSILVGLRYALGLSVIALVVAETVNANSGIGALVSDARQFLQTDIVLVGIVVYSVLGLTADGLIRILERRLLSWRGSFRGA</sequence>
<feature type="domain" description="ABC transmembrane type-1" evidence="8">
    <location>
        <begin position="70"/>
        <end position="254"/>
    </location>
</feature>
<keyword evidence="4 7" id="KW-0812">Transmembrane</keyword>
<keyword evidence="6 7" id="KW-0472">Membrane</keyword>
<accession>A0ABU4I0M3</accession>
<evidence type="ECO:0000256" key="1">
    <source>
        <dbReference type="ARBA" id="ARBA00004651"/>
    </source>
</evidence>
<feature type="transmembrane region" description="Helical" evidence="7">
    <location>
        <begin position="81"/>
        <end position="102"/>
    </location>
</feature>
<dbReference type="InterPro" id="IPR035906">
    <property type="entry name" value="MetI-like_sf"/>
</dbReference>
<keyword evidence="2 7" id="KW-0813">Transport</keyword>
<feature type="non-terminal residue" evidence="9">
    <location>
        <position position="1"/>
    </location>
</feature>
<evidence type="ECO:0000256" key="7">
    <source>
        <dbReference type="RuleBase" id="RU363032"/>
    </source>
</evidence>
<reference evidence="10" key="1">
    <citation type="submission" date="2023-07" db="EMBL/GenBank/DDBJ databases">
        <title>Conexibacter stalactiti sp. nov., isolated from stalactites in a lava cave and emended description of the genus Conexibacter.</title>
        <authorList>
            <person name="Lee S.D."/>
        </authorList>
    </citation>
    <scope>NUCLEOTIDE SEQUENCE [LARGE SCALE GENOMIC DNA]</scope>
    <source>
        <strain evidence="10">KCTC 39840</strain>
    </source>
</reference>
<name>A0ABU4I0M3_9ACTN</name>
<dbReference type="PANTHER" id="PTHR30151">
    <property type="entry name" value="ALKANE SULFONATE ABC TRANSPORTER-RELATED, MEMBRANE SUBUNIT"/>
    <property type="match status" value="1"/>
</dbReference>